<dbReference type="SUPFAM" id="SSF48452">
    <property type="entry name" value="TPR-like"/>
    <property type="match status" value="1"/>
</dbReference>
<name>A0ABU3KIP3_9BURK</name>
<dbReference type="EMBL" id="JAVBIK010000001">
    <property type="protein sequence ID" value="MDT7517646.1"/>
    <property type="molecule type" value="Genomic_DNA"/>
</dbReference>
<comment type="similarity">
    <text evidence="1">Belongs to the UPF0162 family.</text>
</comment>
<organism evidence="3 4">
    <name type="scientific">Rhodoferax potami</name>
    <dbReference type="NCBI Taxonomy" id="3068338"/>
    <lineage>
        <taxon>Bacteria</taxon>
        <taxon>Pseudomonadati</taxon>
        <taxon>Pseudomonadota</taxon>
        <taxon>Betaproteobacteria</taxon>
        <taxon>Burkholderiales</taxon>
        <taxon>Comamonadaceae</taxon>
        <taxon>Rhodoferax</taxon>
    </lineage>
</organism>
<dbReference type="InterPro" id="IPR032698">
    <property type="entry name" value="SirB1_N"/>
</dbReference>
<evidence type="ECO:0000256" key="1">
    <source>
        <dbReference type="ARBA" id="ARBA00007100"/>
    </source>
</evidence>
<feature type="domain" description="Protein SirB1 N-terminal" evidence="2">
    <location>
        <begin position="47"/>
        <end position="202"/>
    </location>
</feature>
<gene>
    <name evidence="3" type="ORF">RAE19_02630</name>
</gene>
<evidence type="ECO:0000313" key="3">
    <source>
        <dbReference type="EMBL" id="MDT7517646.1"/>
    </source>
</evidence>
<dbReference type="Proteomes" id="UP001321700">
    <property type="component" value="Unassembled WGS sequence"/>
</dbReference>
<proteinExistence type="inferred from homology"/>
<sequence length="284" mass="32145">MKLDLTVPSALEYFASLVGSDQDLALFEAALSLGQDEYPELDLQASMAEVDQLVARLQRRLADDASALQRVRVLNQFFFTDLGFAGNVNNYYDPDNSFVSQLLRTRRGIPISLAVLWMELAQGLKLDAQGVSFPGHFMVKVNLPMGQAVIDPMSGRSLSKEELSEMLEPFRRRSGLVDDFEAPLGLYLQAASPREILARMLRNLKEIYRSQQDWPRLLAVQERLVVLLPESWPEYRDRGLVHAELGNSRQALSDLELYLEHASHMVDTEQIVEQVKILRIQTGI</sequence>
<protein>
    <submittedName>
        <fullName evidence="3">Tetratricopeptide repeat protein</fullName>
    </submittedName>
</protein>
<dbReference type="Pfam" id="PF13371">
    <property type="entry name" value="TPR_9"/>
    <property type="match status" value="1"/>
</dbReference>
<dbReference type="InterPro" id="IPR011990">
    <property type="entry name" value="TPR-like_helical_dom_sf"/>
</dbReference>
<reference evidence="3 4" key="1">
    <citation type="submission" date="2023-08" db="EMBL/GenBank/DDBJ databases">
        <title>Rhodoferax potami sp. nov. and Rhodoferax mekongensis sp. nov., isolated from the Mekong River in Thailand.</title>
        <authorList>
            <person name="Kitikhun S."/>
            <person name="Charoenyingcharoen P."/>
            <person name="Siriarchawattana P."/>
            <person name="Likhitrattanapisal S."/>
            <person name="Nilsakha T."/>
            <person name="Chanpet A."/>
            <person name="Rattanawaree P."/>
            <person name="Ingsriswang S."/>
        </authorList>
    </citation>
    <scope>NUCLEOTIDE SEQUENCE [LARGE SCALE GENOMIC DNA]</scope>
    <source>
        <strain evidence="3 4">TBRC 17660</strain>
    </source>
</reference>
<evidence type="ECO:0000259" key="2">
    <source>
        <dbReference type="Pfam" id="PF13369"/>
    </source>
</evidence>
<dbReference type="PANTHER" id="PTHR31350:SF21">
    <property type="entry name" value="F-BOX ONLY PROTEIN 21"/>
    <property type="match status" value="1"/>
</dbReference>
<accession>A0ABU3KIP3</accession>
<evidence type="ECO:0000313" key="4">
    <source>
        <dbReference type="Proteomes" id="UP001321700"/>
    </source>
</evidence>
<dbReference type="Gene3D" id="1.25.40.10">
    <property type="entry name" value="Tetratricopeptide repeat domain"/>
    <property type="match status" value="1"/>
</dbReference>
<comment type="caution">
    <text evidence="3">The sequence shown here is derived from an EMBL/GenBank/DDBJ whole genome shotgun (WGS) entry which is preliminary data.</text>
</comment>
<keyword evidence="4" id="KW-1185">Reference proteome</keyword>
<dbReference type="Pfam" id="PF13369">
    <property type="entry name" value="Transglut_core2"/>
    <property type="match status" value="1"/>
</dbReference>
<dbReference type="PANTHER" id="PTHR31350">
    <property type="entry name" value="SI:DKEY-261L7.2"/>
    <property type="match status" value="1"/>
</dbReference>
<dbReference type="RefSeq" id="WP_313873459.1">
    <property type="nucleotide sequence ID" value="NZ_JAVBIK010000001.1"/>
</dbReference>